<dbReference type="AlphaFoldDB" id="D5RMS3"/>
<organism evidence="5 6">
    <name type="scientific">Pseudoroseomonas cervicalis ATCC 49957</name>
    <dbReference type="NCBI Taxonomy" id="525371"/>
    <lineage>
        <taxon>Bacteria</taxon>
        <taxon>Pseudomonadati</taxon>
        <taxon>Pseudomonadota</taxon>
        <taxon>Alphaproteobacteria</taxon>
        <taxon>Acetobacterales</taxon>
        <taxon>Roseomonadaceae</taxon>
        <taxon>Roseomonas</taxon>
    </lineage>
</organism>
<evidence type="ECO:0000313" key="6">
    <source>
        <dbReference type="Proteomes" id="UP000005324"/>
    </source>
</evidence>
<dbReference type="CDD" id="cd13692">
    <property type="entry name" value="PBP2_BztA"/>
    <property type="match status" value="1"/>
</dbReference>
<dbReference type="PANTHER" id="PTHR30085">
    <property type="entry name" value="AMINO ACID ABC TRANSPORTER PERMEASE"/>
    <property type="match status" value="1"/>
</dbReference>
<dbReference type="HOGENOM" id="CLU_019602_3_2_5"/>
<dbReference type="InterPro" id="IPR018313">
    <property type="entry name" value="SBP_3_CS"/>
</dbReference>
<evidence type="ECO:0000259" key="4">
    <source>
        <dbReference type="SMART" id="SM00062"/>
    </source>
</evidence>
<dbReference type="GO" id="GO:0006865">
    <property type="term" value="P:amino acid transport"/>
    <property type="evidence" value="ECO:0007669"/>
    <property type="project" value="TreeGrafter"/>
</dbReference>
<keyword evidence="2" id="KW-0813">Transport</keyword>
<protein>
    <recommendedName>
        <fullName evidence="4">Solute-binding protein family 3/N-terminal domain-containing protein</fullName>
    </recommendedName>
</protein>
<dbReference type="InterPro" id="IPR001638">
    <property type="entry name" value="Solute-binding_3/MltF_N"/>
</dbReference>
<keyword evidence="6" id="KW-1185">Reference proteome</keyword>
<comment type="caution">
    <text evidence="5">The sequence shown here is derived from an EMBL/GenBank/DDBJ whole genome shotgun (WGS) entry which is preliminary data.</text>
</comment>
<dbReference type="SMART" id="SM00062">
    <property type="entry name" value="PBPb"/>
    <property type="match status" value="1"/>
</dbReference>
<evidence type="ECO:0000256" key="1">
    <source>
        <dbReference type="ARBA" id="ARBA00010333"/>
    </source>
</evidence>
<name>D5RMS3_9PROT</name>
<proteinExistence type="inferred from homology"/>
<feature type="domain" description="Solute-binding protein family 3/N-terminal" evidence="4">
    <location>
        <begin position="144"/>
        <end position="368"/>
    </location>
</feature>
<comment type="similarity">
    <text evidence="1">Belongs to the bacterial solute-binding protein 3 family.</text>
</comment>
<dbReference type="PANTHER" id="PTHR30085:SF7">
    <property type="entry name" value="AMINO-ACID ABC TRANSPORTER-BINDING PROTEIN YHDW-RELATED"/>
    <property type="match status" value="1"/>
</dbReference>
<reference evidence="5 6" key="1">
    <citation type="submission" date="2010-04" db="EMBL/GenBank/DDBJ databases">
        <authorList>
            <person name="Qin X."/>
            <person name="Bachman B."/>
            <person name="Battles P."/>
            <person name="Bell A."/>
            <person name="Bess C."/>
            <person name="Bickham C."/>
            <person name="Chaboub L."/>
            <person name="Chen D."/>
            <person name="Coyle M."/>
            <person name="Deiros D.R."/>
            <person name="Dinh H."/>
            <person name="Forbes L."/>
            <person name="Fowler G."/>
            <person name="Francisco L."/>
            <person name="Fu Q."/>
            <person name="Gubbala S."/>
            <person name="Hale W."/>
            <person name="Han Y."/>
            <person name="Hemphill L."/>
            <person name="Highlander S.K."/>
            <person name="Hirani K."/>
            <person name="Hogues M."/>
            <person name="Jackson L."/>
            <person name="Jakkamsetti A."/>
            <person name="Javaid M."/>
            <person name="Jiang H."/>
            <person name="Korchina V."/>
            <person name="Kovar C."/>
            <person name="Lara F."/>
            <person name="Lee S."/>
            <person name="Mata R."/>
            <person name="Mathew T."/>
            <person name="Moen C."/>
            <person name="Morales K."/>
            <person name="Munidasa M."/>
            <person name="Nazareth L."/>
            <person name="Ngo R."/>
            <person name="Nguyen L."/>
            <person name="Okwuonu G."/>
            <person name="Ongeri F."/>
            <person name="Patil S."/>
            <person name="Petrosino J."/>
            <person name="Pham C."/>
            <person name="Pham P."/>
            <person name="Pu L.-L."/>
            <person name="Puazo M."/>
            <person name="Raj R."/>
            <person name="Reid J."/>
            <person name="Rouhana J."/>
            <person name="Saada N."/>
            <person name="Shang Y."/>
            <person name="Simmons D."/>
            <person name="Thornton R."/>
            <person name="Warren J."/>
            <person name="Weissenberger G."/>
            <person name="Zhang J."/>
            <person name="Zhang L."/>
            <person name="Zhou C."/>
            <person name="Zhu D."/>
            <person name="Muzny D."/>
            <person name="Worley K."/>
            <person name="Gibbs R."/>
        </authorList>
    </citation>
    <scope>NUCLEOTIDE SEQUENCE [LARGE SCALE GENOMIC DNA]</scope>
    <source>
        <strain evidence="5 6">ATCC 49957</strain>
    </source>
</reference>
<feature type="non-terminal residue" evidence="5">
    <location>
        <position position="1"/>
    </location>
</feature>
<dbReference type="SUPFAM" id="SSF53850">
    <property type="entry name" value="Periplasmic binding protein-like II"/>
    <property type="match status" value="1"/>
</dbReference>
<dbReference type="InterPro" id="IPR051455">
    <property type="entry name" value="Bact_solute-bind_prot3"/>
</dbReference>
<evidence type="ECO:0000256" key="2">
    <source>
        <dbReference type="ARBA" id="ARBA00022448"/>
    </source>
</evidence>
<keyword evidence="3" id="KW-0732">Signal</keyword>
<evidence type="ECO:0000256" key="3">
    <source>
        <dbReference type="ARBA" id="ARBA00022729"/>
    </source>
</evidence>
<dbReference type="PROSITE" id="PS01039">
    <property type="entry name" value="SBP_BACTERIAL_3"/>
    <property type="match status" value="1"/>
</dbReference>
<dbReference type="EMBL" id="ADVL01000413">
    <property type="protein sequence ID" value="EFH11396.1"/>
    <property type="molecule type" value="Genomic_DNA"/>
</dbReference>
<dbReference type="Proteomes" id="UP000005324">
    <property type="component" value="Unassembled WGS sequence"/>
</dbReference>
<gene>
    <name evidence="5" type="ORF">HMPREF0731_2384</name>
</gene>
<evidence type="ECO:0000313" key="5">
    <source>
        <dbReference type="EMBL" id="EFH11396.1"/>
    </source>
</evidence>
<dbReference type="Pfam" id="PF00497">
    <property type="entry name" value="SBP_bac_3"/>
    <property type="match status" value="1"/>
</dbReference>
<accession>D5RMS3</accession>
<dbReference type="Gene3D" id="3.40.190.10">
    <property type="entry name" value="Periplasmic binding protein-like II"/>
    <property type="match status" value="2"/>
</dbReference>
<sequence length="449" mass="48525">SASAAAPAQRAMRRAPAPVRSVARCGIGDSLPAGRGAARRVAAWPAHPGSACPWRRRRGAAFLLGPSTAKSFRSVNRGRASPIDRRGREWRRSRREIRQKGSSIMGRRGLAAAFLFACALFGGPAAAQTSSASPTLEAVRARGQLVCGVHTGIAGFALPDSRGVWQGLDVDLCRGLAAAIFNDPAKLRLVPVSSSTRFTALGSGELDVLFRTSTQTMLRDTTLGLRHAVTYFFDGHGFMVRADSGVQRVAELRGATICLVQGTTNEQVTADYFRSINTPFQPVVFERTDQVAAALQAGRCDAFGTDASQLAATRASLPNPAQWSVLPERFSKEPYGAYVRRGDDNWFDIVRWYTTAIIEAEEQGVTAANAEAMRGSSANPNTRRLLGVTPELGQALKLDPLWAYNAIRAVGNYAEIYDRHMGPATPIGLPRGPNEQWTRGGLLYAWPMR</sequence>